<keyword evidence="2" id="KW-1185">Reference proteome</keyword>
<evidence type="ECO:0000313" key="2">
    <source>
        <dbReference type="Proteomes" id="UP000046395"/>
    </source>
</evidence>
<dbReference type="Proteomes" id="UP000046395">
    <property type="component" value="Unassembled WGS sequence"/>
</dbReference>
<accession>A0A5S6QCE6</accession>
<proteinExistence type="predicted"/>
<protein>
    <submittedName>
        <fullName evidence="3">Uncharacterized protein</fullName>
    </submittedName>
</protein>
<organism evidence="2 3">
    <name type="scientific">Trichuris muris</name>
    <name type="common">Mouse whipworm</name>
    <dbReference type="NCBI Taxonomy" id="70415"/>
    <lineage>
        <taxon>Eukaryota</taxon>
        <taxon>Metazoa</taxon>
        <taxon>Ecdysozoa</taxon>
        <taxon>Nematoda</taxon>
        <taxon>Enoplea</taxon>
        <taxon>Dorylaimia</taxon>
        <taxon>Trichinellida</taxon>
        <taxon>Trichuridae</taxon>
        <taxon>Trichuris</taxon>
    </lineage>
</organism>
<evidence type="ECO:0000256" key="1">
    <source>
        <dbReference type="SAM" id="MobiDB-lite"/>
    </source>
</evidence>
<feature type="region of interest" description="Disordered" evidence="1">
    <location>
        <begin position="56"/>
        <end position="96"/>
    </location>
</feature>
<evidence type="ECO:0000313" key="3">
    <source>
        <dbReference type="WBParaSite" id="TMUE_1000004874.1"/>
    </source>
</evidence>
<dbReference type="WBParaSite" id="TMUE_1000004874.1">
    <property type="protein sequence ID" value="TMUE_1000004874.1"/>
    <property type="gene ID" value="WBGene00299129"/>
</dbReference>
<name>A0A5S6QCE6_TRIMR</name>
<dbReference type="AlphaFoldDB" id="A0A5S6QCE6"/>
<feature type="compositionally biased region" description="Polar residues" evidence="1">
    <location>
        <begin position="56"/>
        <end position="75"/>
    </location>
</feature>
<feature type="compositionally biased region" description="Basic residues" evidence="1">
    <location>
        <begin position="76"/>
        <end position="85"/>
    </location>
</feature>
<sequence length="189" mass="21387">MEFTAFEWTSPSQLCVAFTAVSARTYPCWPRTSLHNHTDFRLWNVKKYVATRDHSTSTINNDDQATTDGSRSATRQNKRQKLHPLRRIESTRPRRPRRLAPFALPLGLTPSPILTVPLYARATTFEQNISRHFGRRTVRGATGERANAWRSNTASALTGAWWRPKSLSTARTAAPKFWSQPVLLPAGSL</sequence>
<reference evidence="3" key="1">
    <citation type="submission" date="2019-12" db="UniProtKB">
        <authorList>
            <consortium name="WormBaseParasite"/>
        </authorList>
    </citation>
    <scope>IDENTIFICATION</scope>
</reference>